<protein>
    <recommendedName>
        <fullName evidence="3">DUF4145 domain-containing protein</fullName>
    </recommendedName>
</protein>
<sequence length="176" mass="19467">MVETGDELEVVYDAKLSRANGTNPAWVDLLREAEQAILRGNLISAVPPLTSAVDGGLFRLISLYYVLNGCDQGEAGNRIREKFGDKYGNVYSKDLAKDALNEITGSSLTDAHGPYGTLWHEFHGEHGNRGFRNAVIHPGDESLEEIDRESVIEWFNISVSLIIGGFELLWELDSDN</sequence>
<gene>
    <name evidence="1" type="ORF">DU484_00125</name>
</gene>
<dbReference type="KEGG" id="haq:DU484_00125"/>
<dbReference type="Proteomes" id="UP000252985">
    <property type="component" value="Plasmid pCBA1112-01"/>
</dbReference>
<accession>A0A345E861</accession>
<evidence type="ECO:0000313" key="1">
    <source>
        <dbReference type="EMBL" id="AXG08383.1"/>
    </source>
</evidence>
<dbReference type="EMBL" id="CP031147">
    <property type="protein sequence ID" value="AXG08383.1"/>
    <property type="molecule type" value="Genomic_DNA"/>
</dbReference>
<keyword evidence="1" id="KW-0614">Plasmid</keyword>
<reference evidence="1 2" key="1">
    <citation type="submission" date="2018-07" db="EMBL/GenBank/DDBJ databases">
        <title>Genome sequences of Haloplanus sp. CBA1112.</title>
        <authorList>
            <person name="Kim Y.B."/>
            <person name="Roh S.W."/>
        </authorList>
    </citation>
    <scope>NUCLEOTIDE SEQUENCE [LARGE SCALE GENOMIC DNA]</scope>
    <source>
        <strain evidence="1 2">CBA1112</strain>
        <plasmid evidence="2">pcba1112-01</plasmid>
    </source>
</reference>
<proteinExistence type="predicted"/>
<dbReference type="AlphaFoldDB" id="A0A345E861"/>
<organism evidence="1 2">
    <name type="scientific">Haloplanus rubicundus</name>
    <dbReference type="NCBI Taxonomy" id="1547898"/>
    <lineage>
        <taxon>Archaea</taxon>
        <taxon>Methanobacteriati</taxon>
        <taxon>Methanobacteriota</taxon>
        <taxon>Stenosarchaea group</taxon>
        <taxon>Halobacteria</taxon>
        <taxon>Halobacteriales</taxon>
        <taxon>Haloferacaceae</taxon>
        <taxon>Haloplanus</taxon>
    </lineage>
</organism>
<geneLocation type="plasmid" evidence="2">
    <name>pcba1112-01</name>
</geneLocation>
<evidence type="ECO:0000313" key="2">
    <source>
        <dbReference type="Proteomes" id="UP000252985"/>
    </source>
</evidence>
<name>A0A345E861_9EURY</name>
<evidence type="ECO:0008006" key="3">
    <source>
        <dbReference type="Google" id="ProtNLM"/>
    </source>
</evidence>